<proteinExistence type="inferred from homology"/>
<evidence type="ECO:0000256" key="1">
    <source>
        <dbReference type="ARBA" id="ARBA00003926"/>
    </source>
</evidence>
<evidence type="ECO:0000256" key="11">
    <source>
        <dbReference type="ARBA" id="ARBA00023134"/>
    </source>
</evidence>
<dbReference type="InterPro" id="IPR003373">
    <property type="entry name" value="Fe2_transport_prot-B"/>
</dbReference>
<dbReference type="InterPro" id="IPR011640">
    <property type="entry name" value="Fe2_transport_prot_B_C"/>
</dbReference>
<feature type="binding site" evidence="15">
    <location>
        <position position="40"/>
    </location>
    <ligand>
        <name>Mg(2+)</name>
        <dbReference type="ChEBI" id="CHEBI:18420"/>
        <label>2</label>
    </ligand>
</feature>
<feature type="transmembrane region" description="Helical" evidence="16">
    <location>
        <begin position="404"/>
        <end position="429"/>
    </location>
</feature>
<dbReference type="NCBIfam" id="TIGR00437">
    <property type="entry name" value="feoB"/>
    <property type="match status" value="1"/>
</dbReference>
<feature type="transmembrane region" description="Helical" evidence="16">
    <location>
        <begin position="375"/>
        <end position="392"/>
    </location>
</feature>
<dbReference type="CDD" id="cd01879">
    <property type="entry name" value="FeoB"/>
    <property type="match status" value="1"/>
</dbReference>
<dbReference type="EMBL" id="CP034438">
    <property type="protein sequence ID" value="AZN30048.1"/>
    <property type="molecule type" value="Genomic_DNA"/>
</dbReference>
<organism evidence="18 19">
    <name type="scientific">Flaviflexus salsibiostraticola</name>
    <dbReference type="NCBI Taxonomy" id="1282737"/>
    <lineage>
        <taxon>Bacteria</taxon>
        <taxon>Bacillati</taxon>
        <taxon>Actinomycetota</taxon>
        <taxon>Actinomycetes</taxon>
        <taxon>Actinomycetales</taxon>
        <taxon>Actinomycetaceae</taxon>
        <taxon>Flaviflexus</taxon>
    </lineage>
</organism>
<feature type="transmembrane region" description="Helical" evidence="16">
    <location>
        <begin position="644"/>
        <end position="666"/>
    </location>
</feature>
<feature type="transmembrane region" description="Helical" evidence="16">
    <location>
        <begin position="297"/>
        <end position="317"/>
    </location>
</feature>
<comment type="function">
    <text evidence="1 16">Probable transporter of a GTP-driven Fe(2+) uptake system.</text>
</comment>
<dbReference type="Pfam" id="PF07670">
    <property type="entry name" value="Gate"/>
    <property type="match status" value="2"/>
</dbReference>
<dbReference type="PROSITE" id="PS51711">
    <property type="entry name" value="G_FEOB"/>
    <property type="match status" value="1"/>
</dbReference>
<keyword evidence="11 14" id="KW-0342">GTP-binding</keyword>
<evidence type="ECO:0000256" key="8">
    <source>
        <dbReference type="ARBA" id="ARBA00022989"/>
    </source>
</evidence>
<dbReference type="PANTHER" id="PTHR43185">
    <property type="entry name" value="FERROUS IRON TRANSPORT PROTEIN B"/>
    <property type="match status" value="1"/>
</dbReference>
<keyword evidence="15" id="KW-0460">Magnesium</keyword>
<dbReference type="SUPFAM" id="SSF52540">
    <property type="entry name" value="P-loop containing nucleoside triphosphate hydrolases"/>
    <property type="match status" value="1"/>
</dbReference>
<dbReference type="GO" id="GO:0005525">
    <property type="term" value="F:GTP binding"/>
    <property type="evidence" value="ECO:0007669"/>
    <property type="project" value="UniProtKB-KW"/>
</dbReference>
<comment type="subcellular location">
    <subcellularLocation>
        <location evidence="16">Cell inner membrane</location>
        <topology evidence="16">Multi-pass membrane protein</topology>
    </subcellularLocation>
    <subcellularLocation>
        <location evidence="2">Cell membrane</location>
        <topology evidence="2">Multi-pass membrane protein</topology>
    </subcellularLocation>
</comment>
<feature type="binding site" evidence="15">
    <location>
        <position position="41"/>
    </location>
    <ligand>
        <name>Mg(2+)</name>
        <dbReference type="ChEBI" id="CHEBI:18420"/>
        <label>2</label>
    </ligand>
</feature>
<dbReference type="GO" id="GO:0015093">
    <property type="term" value="F:ferrous iron transmembrane transporter activity"/>
    <property type="evidence" value="ECO:0007669"/>
    <property type="project" value="UniProtKB-UniRule"/>
</dbReference>
<feature type="transmembrane region" description="Helical" evidence="16">
    <location>
        <begin position="493"/>
        <end position="515"/>
    </location>
</feature>
<feature type="transmembrane region" description="Helical" evidence="16">
    <location>
        <begin position="612"/>
        <end position="632"/>
    </location>
</feature>
<evidence type="ECO:0000256" key="14">
    <source>
        <dbReference type="PIRSR" id="PIRSR603373-1"/>
    </source>
</evidence>
<keyword evidence="3 16" id="KW-0813">Transport</keyword>
<keyword evidence="5 16" id="KW-0410">Iron transport</keyword>
<feature type="transmembrane region" description="Helical" evidence="16">
    <location>
        <begin position="258"/>
        <end position="277"/>
    </location>
</feature>
<evidence type="ECO:0000259" key="17">
    <source>
        <dbReference type="PROSITE" id="PS51711"/>
    </source>
</evidence>
<evidence type="ECO:0000256" key="9">
    <source>
        <dbReference type="ARBA" id="ARBA00023004"/>
    </source>
</evidence>
<keyword evidence="9 16" id="KW-0408">Iron</keyword>
<feature type="domain" description="FeoB-type G" evidence="17">
    <location>
        <begin position="19"/>
        <end position="185"/>
    </location>
</feature>
<dbReference type="Gene3D" id="3.40.50.300">
    <property type="entry name" value="P-loop containing nucleotide triphosphate hydrolases"/>
    <property type="match status" value="1"/>
</dbReference>
<dbReference type="OrthoDB" id="9809127at2"/>
<feature type="binding site" evidence="14">
    <location>
        <begin position="51"/>
        <end position="55"/>
    </location>
    <ligand>
        <name>GTP</name>
        <dbReference type="ChEBI" id="CHEBI:37565"/>
        <label>1</label>
    </ligand>
</feature>
<evidence type="ECO:0000256" key="12">
    <source>
        <dbReference type="ARBA" id="ARBA00023136"/>
    </source>
</evidence>
<keyword evidence="7 14" id="KW-0547">Nucleotide-binding</keyword>
<feature type="transmembrane region" description="Helical" evidence="16">
    <location>
        <begin position="435"/>
        <end position="455"/>
    </location>
</feature>
<dbReference type="InterPro" id="IPR027417">
    <property type="entry name" value="P-loop_NTPase"/>
</dbReference>
<evidence type="ECO:0000256" key="13">
    <source>
        <dbReference type="NCBIfam" id="TIGR00437"/>
    </source>
</evidence>
<dbReference type="AlphaFoldDB" id="A0A3Q8WTM8"/>
<keyword evidence="8 16" id="KW-1133">Transmembrane helix</keyword>
<accession>A0A3Q8WTM8</accession>
<evidence type="ECO:0000256" key="2">
    <source>
        <dbReference type="ARBA" id="ARBA00004651"/>
    </source>
</evidence>
<evidence type="ECO:0000256" key="16">
    <source>
        <dbReference type="RuleBase" id="RU362098"/>
    </source>
</evidence>
<feature type="binding site" evidence="14">
    <location>
        <begin position="72"/>
        <end position="75"/>
    </location>
    <ligand>
        <name>GTP</name>
        <dbReference type="ChEBI" id="CHEBI:37565"/>
        <label>1</label>
    </ligand>
</feature>
<keyword evidence="12 16" id="KW-0472">Membrane</keyword>
<evidence type="ECO:0000256" key="10">
    <source>
        <dbReference type="ARBA" id="ARBA00023065"/>
    </source>
</evidence>
<feature type="binding site" evidence="14">
    <location>
        <begin position="26"/>
        <end position="33"/>
    </location>
    <ligand>
        <name>GTP</name>
        <dbReference type="ChEBI" id="CHEBI:37565"/>
        <label>1</label>
    </ligand>
</feature>
<evidence type="ECO:0000256" key="7">
    <source>
        <dbReference type="ARBA" id="ARBA00022741"/>
    </source>
</evidence>
<feature type="binding site" evidence="15">
    <location>
        <position position="37"/>
    </location>
    <ligand>
        <name>Mg(2+)</name>
        <dbReference type="ChEBI" id="CHEBI:18420"/>
        <label>2</label>
    </ligand>
</feature>
<evidence type="ECO:0000313" key="19">
    <source>
        <dbReference type="Proteomes" id="UP000270021"/>
    </source>
</evidence>
<sequence length="668" mass="69091">MSCSHCEPGDSRVATIVGSPSVLLVGNPNVGKSTLFNRLTGARQEIRNAPGTTVDLTTGGWSIDGQPLTVIDSPGTYSLLARSADEKVVTDLLVGGIEGHAPDLVVAVLDATALSRSLYLLGQLSKAGHPVVVALSMVDVARSEGVEVDAAAMGGVLGVPVVEINPRQGEGLDDLTAAIRTGLQIEPRLLGPDAKACTCADGGECCSLSTATPSDAATLAELLADADDVFTWVEVVTSRLGASSPRVETTFSDRVDRVLLHPIAGVAALLAVLWGLFELTTSVVAPVMDWTEGFVGGPLTTAALAITGAVGLGETWVESLLIDGVLAGAGVVFSFVPLMFIMFFALALLEDSGYLARAALLADRLMRAIGLDGRAVLPLIVGFGCNVPALAATKALPNSAHRTVTALLIPLTSCAARLTVYILIAATFFPDHAGTVVFGMYVASVLLVIAGGLLLKVIFKDDSSTDPLLLILPAYQKPRVLTVAGSAARRAFAFLKGAGVTIIVMLTLMWGLMAIPVSGDHSIGDVPVADSLYAEIAETVAPVFAPAGFDDWHASAALMTGFVAKETVVAALSQSYQVDEPAENSYDDAEGSDLGARLRADFDESSGGHGGAAALAFLVFVLAYTPCVATLAEQRRILGTKMTVGAFGVQLVLAWLLAVAVFQIGALL</sequence>
<dbReference type="RefSeq" id="WP_126040460.1">
    <property type="nucleotide sequence ID" value="NZ_CP034438.1"/>
</dbReference>
<evidence type="ECO:0000313" key="18">
    <source>
        <dbReference type="EMBL" id="AZN30048.1"/>
    </source>
</evidence>
<dbReference type="Pfam" id="PF02421">
    <property type="entry name" value="FeoB_N"/>
    <property type="match status" value="1"/>
</dbReference>
<evidence type="ECO:0000256" key="4">
    <source>
        <dbReference type="ARBA" id="ARBA00022475"/>
    </source>
</evidence>
<dbReference type="Pfam" id="PF07664">
    <property type="entry name" value="FeoB_C"/>
    <property type="match status" value="1"/>
</dbReference>
<dbReference type="Proteomes" id="UP000270021">
    <property type="component" value="Chromosome"/>
</dbReference>
<evidence type="ECO:0000256" key="6">
    <source>
        <dbReference type="ARBA" id="ARBA00022692"/>
    </source>
</evidence>
<evidence type="ECO:0000256" key="3">
    <source>
        <dbReference type="ARBA" id="ARBA00022448"/>
    </source>
</evidence>
<dbReference type="InterPro" id="IPR011642">
    <property type="entry name" value="Gate_dom"/>
</dbReference>
<dbReference type="InterPro" id="IPR030389">
    <property type="entry name" value="G_FEOB_dom"/>
</dbReference>
<gene>
    <name evidence="18" type="primary">feoB</name>
    <name evidence="18" type="ORF">EJO69_06795</name>
</gene>
<feature type="transmembrane region" description="Helical" evidence="16">
    <location>
        <begin position="324"/>
        <end position="349"/>
    </location>
</feature>
<dbReference type="GO" id="GO:0046872">
    <property type="term" value="F:metal ion binding"/>
    <property type="evidence" value="ECO:0007669"/>
    <property type="project" value="UniProtKB-KW"/>
</dbReference>
<comment type="similarity">
    <text evidence="16">Belongs to the TRAFAC class TrmE-Era-EngA-EngB-Septin-like GTPase superfamily. FeoB GTPase (TC 9.A.8) family.</text>
</comment>
<keyword evidence="15" id="KW-0479">Metal-binding</keyword>
<keyword evidence="6 16" id="KW-0812">Transmembrane</keyword>
<reference evidence="18 19" key="1">
    <citation type="submission" date="2018-12" db="EMBL/GenBank/DDBJ databases">
        <title>Complete genome sequence of Flaviflexus salsibiostraticola KCTC 33148.</title>
        <authorList>
            <person name="Bae J.-W."/>
        </authorList>
    </citation>
    <scope>NUCLEOTIDE SEQUENCE [LARGE SCALE GENOMIC DNA]</scope>
    <source>
        <strain evidence="18 19">KCTC 33148</strain>
    </source>
</reference>
<evidence type="ECO:0000256" key="5">
    <source>
        <dbReference type="ARBA" id="ARBA00022496"/>
    </source>
</evidence>
<evidence type="ECO:0000256" key="15">
    <source>
        <dbReference type="PIRSR" id="PIRSR603373-2"/>
    </source>
</evidence>
<name>A0A3Q8WTM8_9ACTO</name>
<dbReference type="PANTHER" id="PTHR43185:SF1">
    <property type="entry name" value="FE(2+) TRANSPORTER FEOB"/>
    <property type="match status" value="1"/>
</dbReference>
<keyword evidence="4" id="KW-1003">Cell membrane</keyword>
<dbReference type="InterPro" id="IPR050860">
    <property type="entry name" value="FeoB_GTPase"/>
</dbReference>
<protein>
    <recommendedName>
        <fullName evidence="13 16">Ferrous iron transport protein B</fullName>
    </recommendedName>
</protein>
<dbReference type="GO" id="GO:0005886">
    <property type="term" value="C:plasma membrane"/>
    <property type="evidence" value="ECO:0007669"/>
    <property type="project" value="UniProtKB-SubCell"/>
</dbReference>
<dbReference type="KEGG" id="fsl:EJO69_06795"/>
<keyword evidence="19" id="KW-1185">Reference proteome</keyword>
<keyword evidence="10" id="KW-0406">Ion transport</keyword>